<feature type="non-terminal residue" evidence="1">
    <location>
        <position position="103"/>
    </location>
</feature>
<sequence length="103" mass="12220">MKLNLSDENPEQESAALVWVQQKRDQIVKQMTDACLNQCLDVSHFTFDYFHGRLRTDKIEEYKKWKSQNLMDNCDLQGESFARIIVQKLKENRHSDLCPFPEI</sequence>
<accession>A0ABN9LN39</accession>
<dbReference type="EMBL" id="CAUEEQ010025036">
    <property type="protein sequence ID" value="CAJ0946134.1"/>
    <property type="molecule type" value="Genomic_DNA"/>
</dbReference>
<name>A0ABN9LN39_9NEOB</name>
<proteinExistence type="predicted"/>
<gene>
    <name evidence="1" type="ORF">RIMI_LOCUS11191021</name>
</gene>
<evidence type="ECO:0000313" key="1">
    <source>
        <dbReference type="EMBL" id="CAJ0946134.1"/>
    </source>
</evidence>
<keyword evidence="2" id="KW-1185">Reference proteome</keyword>
<organism evidence="1 2">
    <name type="scientific">Ranitomeya imitator</name>
    <name type="common">mimic poison frog</name>
    <dbReference type="NCBI Taxonomy" id="111125"/>
    <lineage>
        <taxon>Eukaryota</taxon>
        <taxon>Metazoa</taxon>
        <taxon>Chordata</taxon>
        <taxon>Craniata</taxon>
        <taxon>Vertebrata</taxon>
        <taxon>Euteleostomi</taxon>
        <taxon>Amphibia</taxon>
        <taxon>Batrachia</taxon>
        <taxon>Anura</taxon>
        <taxon>Neobatrachia</taxon>
        <taxon>Hyloidea</taxon>
        <taxon>Dendrobatidae</taxon>
        <taxon>Dendrobatinae</taxon>
        <taxon>Ranitomeya</taxon>
    </lineage>
</organism>
<evidence type="ECO:0000313" key="2">
    <source>
        <dbReference type="Proteomes" id="UP001176940"/>
    </source>
</evidence>
<dbReference type="Gene3D" id="1.10.533.10">
    <property type="entry name" value="Death Domain, Fas"/>
    <property type="match status" value="1"/>
</dbReference>
<protein>
    <submittedName>
        <fullName evidence="1">Uncharacterized protein</fullName>
    </submittedName>
</protein>
<dbReference type="InterPro" id="IPR011029">
    <property type="entry name" value="DEATH-like_dom_sf"/>
</dbReference>
<reference evidence="1" key="1">
    <citation type="submission" date="2023-07" db="EMBL/GenBank/DDBJ databases">
        <authorList>
            <person name="Stuckert A."/>
        </authorList>
    </citation>
    <scope>NUCLEOTIDE SEQUENCE</scope>
</reference>
<comment type="caution">
    <text evidence="1">The sequence shown here is derived from an EMBL/GenBank/DDBJ whole genome shotgun (WGS) entry which is preliminary data.</text>
</comment>
<dbReference type="Proteomes" id="UP001176940">
    <property type="component" value="Unassembled WGS sequence"/>
</dbReference>